<sequence>MAGVDFIPMVWGHGTIPLAEADGLPKGSKALLGFNEPNFPDQANLDPYWAAQHWPDVEKLAAANNISYIVSPALNYHWSFDPIDWLYQFFAICEGCKVDAVALHVFSCYAAGLKYHLDRYRVFGKPLWVTEIACSDPASPERLSAEGQMAYMKEAIPLLEADDDVEMYAWFSYFKDEWAHPIVNGENGDAGIVFPNGTLSPLGELYNSFAAGSNKTEINITMPEWKNETVSTTATSETVATSIATTSTSSATDTATLTLSSVTSTITATFATATGTSTSATSTRTSATLTATETTVTATQTATTATTTQTTVTATSTETSITSADTGTSTASSTVSSTLTSSATDTVTSSSTLTTTKTTVTVTATSSTATWSGITSTRTATTWTATTQTSTRSTTQTGTATLTAAQTGTSTLSQIITMTTSQTGTSTATATQSSTATTTQTGTSTLTRTLSGTSTATASQTGTSTLGSTEATTSTSASANGTATATLTVTKVSALSATSTTESTSTATSSSTAKKESTTPEPQRKYTTRHLTGTAPSTTLTQGESTTSTEPEYDDEDNSTNDTDSEIDFLSCTEAVESWCQADPSAAPFYPLRHCADWRLHDAMCTSSAPIAAQPAFAGLEMPSGNFPAAFLFVAMGASAMTGAVLASLYNKQKCCLPLCCRRKTRAEEEQEALKRAASGKKCEWQGTCMPVMGKHGSAATARVAPDPGVFLPEEAVARRVAFSPQNAKNAPCEGSPMMASLSKASNWNEIAVGTPVGTTPASRAAALTMLADAISKATAEDTSLEEKQSWLDQAGRLLSGGAAMNLPMNVRQEAESWQSRQEDRLRLAKSMEEVVNRAASLQNAAEETSAPDPLKGLLSRVKRDEEGNREAMLAEAARRASAFQEELDSQRLKLKARRKGDKSILDAADLIEQKQELADMQQKVVQEMSKLQEWKGEPAVGDNDCVGACNALEEAWKQFAVNLEGMSEEALAALHAATETKTAKVFSSDAERQAALAEAARRQALFQEELQKQRHKLQKRSKAKTAAPAPVEFGRLLEDQAALQALEVEREAAMEECQRYIGDARAYGNSAEENKWIDVLQGWHGVEEDLPQLSTNELPEGTWSAMASRAKTGKVSVDHDEQLALLAEAARRAAAFDEELQKQRSHMKKRRKALQKGELEQADPLEACRTLADEEVLKRLAKEQADACAQCEAMAAIGDGVAWEELGAAWAQMQKDISKAEKEAREAAKVVAETGCGLVEALGLTEQAVQSTKTNLSAVRRVEDDSEARRAALQEAARRIAAFDEELSKQKAAMRRRRADHPKGPRALGSAVLEGEALQALAAKHAEGLAACKGAADAAAQSEEHQELPWQDLLNAWGDLQADLSEATDDAAAEAKACCAEEACQALAARALAAAAKRAAAFERELGRPAREGCSKTTSSLGAEVRYARQLATVRNLRDEAAEGLSRGDRQMSWSGIDRIQVWPSSSLPCCRQARGESPNRGVARRVAGVGLALARPGQQFGGLR</sequence>
<feature type="region of interest" description="Disordered" evidence="2">
    <location>
        <begin position="495"/>
        <end position="565"/>
    </location>
</feature>
<name>A0AA36NKD7_9DINO</name>
<accession>A0AA36NKD7</accession>
<feature type="domain" description="Asl1-like glycosyl hydrolase catalytic" evidence="3">
    <location>
        <begin position="4"/>
        <end position="206"/>
    </location>
</feature>
<feature type="coiled-coil region" evidence="1">
    <location>
        <begin position="997"/>
        <end position="1064"/>
    </location>
</feature>
<dbReference type="PANTHER" id="PTHR34154:SF3">
    <property type="entry name" value="ALKALI-SENSITIVE LINKAGE PROTEIN 1"/>
    <property type="match status" value="1"/>
</dbReference>
<organism evidence="4 5">
    <name type="scientific">Effrenium voratum</name>
    <dbReference type="NCBI Taxonomy" id="2562239"/>
    <lineage>
        <taxon>Eukaryota</taxon>
        <taxon>Sar</taxon>
        <taxon>Alveolata</taxon>
        <taxon>Dinophyceae</taxon>
        <taxon>Suessiales</taxon>
        <taxon>Symbiodiniaceae</taxon>
        <taxon>Effrenium</taxon>
    </lineage>
</organism>
<evidence type="ECO:0000313" key="5">
    <source>
        <dbReference type="Proteomes" id="UP001178507"/>
    </source>
</evidence>
<dbReference type="InterPro" id="IPR053183">
    <property type="entry name" value="ASL1"/>
</dbReference>
<dbReference type="SUPFAM" id="SSF51445">
    <property type="entry name" value="(Trans)glycosidases"/>
    <property type="match status" value="1"/>
</dbReference>
<gene>
    <name evidence="4" type="ORF">EVOR1521_LOCUS31466</name>
</gene>
<dbReference type="PANTHER" id="PTHR34154">
    <property type="entry name" value="ALKALI-SENSITIVE LINKAGE PROTEIN 1"/>
    <property type="match status" value="1"/>
</dbReference>
<feature type="compositionally biased region" description="Low complexity" evidence="2">
    <location>
        <begin position="537"/>
        <end position="549"/>
    </location>
</feature>
<feature type="compositionally biased region" description="Low complexity" evidence="2">
    <location>
        <begin position="495"/>
        <end position="512"/>
    </location>
</feature>
<evidence type="ECO:0000259" key="3">
    <source>
        <dbReference type="Pfam" id="PF11790"/>
    </source>
</evidence>
<feature type="coiled-coil region" evidence="1">
    <location>
        <begin position="874"/>
        <end position="938"/>
    </location>
</feature>
<evidence type="ECO:0000256" key="1">
    <source>
        <dbReference type="SAM" id="Coils"/>
    </source>
</evidence>
<feature type="compositionally biased region" description="Acidic residues" evidence="2">
    <location>
        <begin position="551"/>
        <end position="565"/>
    </location>
</feature>
<proteinExistence type="predicted"/>
<feature type="compositionally biased region" description="Basic and acidic residues" evidence="2">
    <location>
        <begin position="513"/>
        <end position="524"/>
    </location>
</feature>
<dbReference type="Pfam" id="PF11790">
    <property type="entry name" value="Glyco_hydro_cc"/>
    <property type="match status" value="1"/>
</dbReference>
<evidence type="ECO:0000313" key="4">
    <source>
        <dbReference type="EMBL" id="CAJ1410689.1"/>
    </source>
</evidence>
<reference evidence="4" key="1">
    <citation type="submission" date="2023-08" db="EMBL/GenBank/DDBJ databases">
        <authorList>
            <person name="Chen Y."/>
            <person name="Shah S."/>
            <person name="Dougan E. K."/>
            <person name="Thang M."/>
            <person name="Chan C."/>
        </authorList>
    </citation>
    <scope>NUCLEOTIDE SEQUENCE</scope>
</reference>
<dbReference type="InterPro" id="IPR024655">
    <property type="entry name" value="Asl1_glyco_hydro_catalytic"/>
</dbReference>
<dbReference type="Gene3D" id="3.20.20.80">
    <property type="entry name" value="Glycosidases"/>
    <property type="match status" value="1"/>
</dbReference>
<dbReference type="EMBL" id="CAUJNA010003835">
    <property type="protein sequence ID" value="CAJ1410689.1"/>
    <property type="molecule type" value="Genomic_DNA"/>
</dbReference>
<evidence type="ECO:0000256" key="2">
    <source>
        <dbReference type="SAM" id="MobiDB-lite"/>
    </source>
</evidence>
<feature type="region of interest" description="Disordered" evidence="2">
    <location>
        <begin position="421"/>
        <end position="480"/>
    </location>
</feature>
<protein>
    <recommendedName>
        <fullName evidence="3">Asl1-like glycosyl hydrolase catalytic domain-containing protein</fullName>
    </recommendedName>
</protein>
<comment type="caution">
    <text evidence="4">The sequence shown here is derived from an EMBL/GenBank/DDBJ whole genome shotgun (WGS) entry which is preliminary data.</text>
</comment>
<keyword evidence="5" id="KW-1185">Reference proteome</keyword>
<dbReference type="InterPro" id="IPR017853">
    <property type="entry name" value="GH"/>
</dbReference>
<keyword evidence="1" id="KW-0175">Coiled coil</keyword>
<dbReference type="Proteomes" id="UP001178507">
    <property type="component" value="Unassembled WGS sequence"/>
</dbReference>